<name>A0A8S5UIB0_9CAUD</name>
<dbReference type="EMBL" id="BK016090">
    <property type="protein sequence ID" value="DAF94195.1"/>
    <property type="molecule type" value="Genomic_DNA"/>
</dbReference>
<accession>A0A8S5UIB0</accession>
<sequence length="89" mass="10267">MKVRIEKVYDLHRIEHEEWRNGCKVLRVDGVPGEIVLDGRSSVMYPVAVGNFYLSNTQNRKGDFMICTPRQLRTLLSPADFETLLENAE</sequence>
<reference evidence="1" key="1">
    <citation type="journal article" date="2021" name="Proc. Natl. Acad. Sci. U.S.A.">
        <title>A Catalog of Tens of Thousands of Viruses from Human Metagenomes Reveals Hidden Associations with Chronic Diseases.</title>
        <authorList>
            <person name="Tisza M.J."/>
            <person name="Buck C.B."/>
        </authorList>
    </citation>
    <scope>NUCLEOTIDE SEQUENCE</scope>
    <source>
        <strain evidence="1">Ctu2j3</strain>
    </source>
</reference>
<evidence type="ECO:0000313" key="1">
    <source>
        <dbReference type="EMBL" id="DAF94216.1"/>
    </source>
</evidence>
<protein>
    <submittedName>
        <fullName evidence="1">Uncharacterized protein</fullName>
    </submittedName>
</protein>
<dbReference type="EMBL" id="BK016090">
    <property type="protein sequence ID" value="DAF94216.1"/>
    <property type="molecule type" value="Genomic_DNA"/>
</dbReference>
<organism evidence="1">
    <name type="scientific">Myoviridae sp. ctu2j3</name>
    <dbReference type="NCBI Taxonomy" id="2825197"/>
    <lineage>
        <taxon>Viruses</taxon>
        <taxon>Duplodnaviria</taxon>
        <taxon>Heunggongvirae</taxon>
        <taxon>Uroviricota</taxon>
        <taxon>Caudoviricetes</taxon>
    </lineage>
</organism>
<proteinExistence type="predicted"/>